<accession>A0A512AHG0</accession>
<keyword evidence="3" id="KW-1185">Reference proteome</keyword>
<dbReference type="Proteomes" id="UP000321464">
    <property type="component" value="Unassembled WGS sequence"/>
</dbReference>
<gene>
    <name evidence="2" type="ORF">NSE01_09800</name>
</gene>
<organism evidence="2 3">
    <name type="scientific">Novosphingobium sediminis</name>
    <dbReference type="NCBI Taxonomy" id="707214"/>
    <lineage>
        <taxon>Bacteria</taxon>
        <taxon>Pseudomonadati</taxon>
        <taxon>Pseudomonadota</taxon>
        <taxon>Alphaproteobacteria</taxon>
        <taxon>Sphingomonadales</taxon>
        <taxon>Sphingomonadaceae</taxon>
        <taxon>Novosphingobium</taxon>
    </lineage>
</organism>
<proteinExistence type="predicted"/>
<comment type="caution">
    <text evidence="2">The sequence shown here is derived from an EMBL/GenBank/DDBJ whole genome shotgun (WGS) entry which is preliminary data.</text>
</comment>
<name>A0A512AHG0_9SPHN</name>
<sequence>MRIERGTFIGERQRAFVLDMSVVGPQQAGKDAHEAGLADAIGAGQLERIALMQFKPHAPEQEPVPAPTGKIIGSKTGRLHRCER</sequence>
<dbReference type="EMBL" id="BJYR01000007">
    <property type="protein sequence ID" value="GEN99147.1"/>
    <property type="molecule type" value="Genomic_DNA"/>
</dbReference>
<evidence type="ECO:0000313" key="3">
    <source>
        <dbReference type="Proteomes" id="UP000321464"/>
    </source>
</evidence>
<dbReference type="AlphaFoldDB" id="A0A512AHG0"/>
<evidence type="ECO:0000256" key="1">
    <source>
        <dbReference type="SAM" id="MobiDB-lite"/>
    </source>
</evidence>
<feature type="region of interest" description="Disordered" evidence="1">
    <location>
        <begin position="59"/>
        <end position="84"/>
    </location>
</feature>
<protein>
    <submittedName>
        <fullName evidence="2">Uncharacterized protein</fullName>
    </submittedName>
</protein>
<evidence type="ECO:0000313" key="2">
    <source>
        <dbReference type="EMBL" id="GEN99147.1"/>
    </source>
</evidence>
<reference evidence="2 3" key="1">
    <citation type="submission" date="2019-07" db="EMBL/GenBank/DDBJ databases">
        <title>Whole genome shotgun sequence of Novosphingobium sediminis NBRC 106119.</title>
        <authorList>
            <person name="Hosoyama A."/>
            <person name="Uohara A."/>
            <person name="Ohji S."/>
            <person name="Ichikawa N."/>
        </authorList>
    </citation>
    <scope>NUCLEOTIDE SEQUENCE [LARGE SCALE GENOMIC DNA]</scope>
    <source>
        <strain evidence="2 3">NBRC 106119</strain>
    </source>
</reference>